<reference evidence="6" key="1">
    <citation type="submission" date="2024-03" db="EMBL/GenBank/DDBJ databases">
        <title>WGS assembly of Saponaria officinalis var. Norfolk2.</title>
        <authorList>
            <person name="Jenkins J."/>
            <person name="Shu S."/>
            <person name="Grimwood J."/>
            <person name="Barry K."/>
            <person name="Goodstein D."/>
            <person name="Schmutz J."/>
            <person name="Leebens-Mack J."/>
            <person name="Osbourn A."/>
        </authorList>
    </citation>
    <scope>NUCLEOTIDE SEQUENCE [LARGE SCALE GENOMIC DNA]</scope>
    <source>
        <strain evidence="6">JIC</strain>
    </source>
</reference>
<keyword evidence="1" id="KW-0433">Leucine-rich repeat</keyword>
<dbReference type="InterPro" id="IPR032675">
    <property type="entry name" value="LRR_dom_sf"/>
</dbReference>
<dbReference type="InterPro" id="IPR055414">
    <property type="entry name" value="LRR_R13L4/SHOC2-like"/>
</dbReference>
<organism evidence="6 7">
    <name type="scientific">Saponaria officinalis</name>
    <name type="common">Common soapwort</name>
    <name type="synonym">Lychnis saponaria</name>
    <dbReference type="NCBI Taxonomy" id="3572"/>
    <lineage>
        <taxon>Eukaryota</taxon>
        <taxon>Viridiplantae</taxon>
        <taxon>Streptophyta</taxon>
        <taxon>Embryophyta</taxon>
        <taxon>Tracheophyta</taxon>
        <taxon>Spermatophyta</taxon>
        <taxon>Magnoliopsida</taxon>
        <taxon>eudicotyledons</taxon>
        <taxon>Gunneridae</taxon>
        <taxon>Pentapetalae</taxon>
        <taxon>Caryophyllales</taxon>
        <taxon>Caryophyllaceae</taxon>
        <taxon>Caryophylleae</taxon>
        <taxon>Saponaria</taxon>
    </lineage>
</organism>
<dbReference type="SUPFAM" id="SSF52058">
    <property type="entry name" value="L domain-like"/>
    <property type="match status" value="1"/>
</dbReference>
<protein>
    <recommendedName>
        <fullName evidence="8">NB-ARC domain-containing protein</fullName>
    </recommendedName>
</protein>
<accession>A0AAW1HY94</accession>
<dbReference type="Gene3D" id="1.10.8.430">
    <property type="entry name" value="Helical domain of apoptotic protease-activating factors"/>
    <property type="match status" value="1"/>
</dbReference>
<dbReference type="GO" id="GO:0043531">
    <property type="term" value="F:ADP binding"/>
    <property type="evidence" value="ECO:0007669"/>
    <property type="project" value="InterPro"/>
</dbReference>
<dbReference type="EMBL" id="JBDFQZ010000010">
    <property type="protein sequence ID" value="KAK9682007.1"/>
    <property type="molecule type" value="Genomic_DNA"/>
</dbReference>
<keyword evidence="2" id="KW-0677">Repeat</keyword>
<sequence length="985" mass="112149">MKMQASDISHLAGQLYNLLNIYERNDNVKDGCVGGLRTVVNLKKKSLNRIITLVSGAQSDLRKHAGEIDKKWEEGVKRGLYKLESLFIETKEFLDLFRIPRSVRDSLIESTTGEAKNILKELNQYSEYESIVIYDASLVGMQLNKEELVDFVMDPRARTVIPILTEEEAGEPPLARLVFDDPQSQNHFSLLSWVSMDGVTKNHQLLSHVVQALAGCADSDSNDKSPFFPIFFKATTEGSKIIITSKGGSASKHLQPLNHDNSWALFKIIALGREGEAQETSPVLLEIGLKIFRKCDNIPFVIKIIASILYTRHTVEEWEHFHDIVWLDYEYKEDDLVAEYGLGSCFSEFLVKGYFLVDNNGGGDSPEGGYKMNYLTYDLMKYVSGHDYSLVDKFTDVVNHEIVRHVSFVVDSSWQAPSWLANAKQLKSLLFRSSKSGELVTVPNIDLSHLRGLRILDFGTVHCENLQYFLGELTNLAYLRLRAVAYKSLPQSITVLRQLKTLNIRHSGVTVLPTYFYESLRQIDVLKVNQNNWFDALALLKYITSIGKLTMAFENAHVQGSLRGHWSGLPNVRDLSLIWSSSYEETRDMDFWVPPSMLRSLAVHFWKGQKVPSTLISKLSNIVSIQIVNCSRCRCLPSFSTLPHLSTLKLWGLNSLEYIEDKPIHPSSPPRHLPKVTSSHIKRDGGDHNAASSALYFRSLKYLILGDLPELKRWSKNENDFQNARQWSFPLLLDFRVNGCPQLRTMPLLPILESLYAINIHGKLLQHLLSSQESPASSSTLKKLHIISIHELDSISIEQLASILKYSLAFLEELEIARCEELDWDVNFNDPVEAWQGLKTLRSLQIENNLKLESLPRGCECFTTLEQLSLSWLYNLQLLPDWLGHLSRLQRLAIQYCSRLKTLPKSLGSLSALQVFEIVYCPRVRELPESFDMLTSLIKLEIRECPKLERRCQKPDGQDWPRIRHIPHVICVELPSPGNPGSYYS</sequence>
<evidence type="ECO:0000259" key="5">
    <source>
        <dbReference type="Pfam" id="PF25019"/>
    </source>
</evidence>
<dbReference type="InterPro" id="IPR056789">
    <property type="entry name" value="LRR_R13L1-DRL21"/>
</dbReference>
<evidence type="ECO:0000259" key="4">
    <source>
        <dbReference type="Pfam" id="PF23598"/>
    </source>
</evidence>
<evidence type="ECO:0008006" key="8">
    <source>
        <dbReference type="Google" id="ProtNLM"/>
    </source>
</evidence>
<name>A0AAW1HY94_SAPOF</name>
<evidence type="ECO:0000313" key="7">
    <source>
        <dbReference type="Proteomes" id="UP001443914"/>
    </source>
</evidence>
<feature type="domain" description="R13L1/DRL21-like LRR repeat region" evidence="5">
    <location>
        <begin position="571"/>
        <end position="651"/>
    </location>
</feature>
<evidence type="ECO:0000256" key="2">
    <source>
        <dbReference type="ARBA" id="ARBA00022737"/>
    </source>
</evidence>
<dbReference type="PANTHER" id="PTHR36766">
    <property type="entry name" value="PLANT BROAD-SPECTRUM MILDEW RESISTANCE PROTEIN RPW8"/>
    <property type="match status" value="1"/>
</dbReference>
<keyword evidence="3" id="KW-0611">Plant defense</keyword>
<dbReference type="PANTHER" id="PTHR36766:SF52">
    <property type="entry name" value="LATE BLIGHT RESISTANCE PROTEIN HOMOLOG R1B-8"/>
    <property type="match status" value="1"/>
</dbReference>
<dbReference type="Proteomes" id="UP001443914">
    <property type="component" value="Unassembled WGS sequence"/>
</dbReference>
<dbReference type="Pfam" id="PF25019">
    <property type="entry name" value="LRR_R13L1-DRL21"/>
    <property type="match status" value="1"/>
</dbReference>
<proteinExistence type="predicted"/>
<feature type="domain" description="Disease resistance R13L4/SHOC-2-like LRR" evidence="4">
    <location>
        <begin position="445"/>
        <end position="550"/>
    </location>
</feature>
<dbReference type="Pfam" id="PF23598">
    <property type="entry name" value="LRR_14"/>
    <property type="match status" value="1"/>
</dbReference>
<dbReference type="Gene3D" id="3.80.10.10">
    <property type="entry name" value="Ribonuclease Inhibitor"/>
    <property type="match status" value="2"/>
</dbReference>
<dbReference type="InterPro" id="IPR027417">
    <property type="entry name" value="P-loop_NTPase"/>
</dbReference>
<evidence type="ECO:0000256" key="3">
    <source>
        <dbReference type="ARBA" id="ARBA00022821"/>
    </source>
</evidence>
<dbReference type="SUPFAM" id="SSF52540">
    <property type="entry name" value="P-loop containing nucleoside triphosphate hydrolases"/>
    <property type="match status" value="1"/>
</dbReference>
<evidence type="ECO:0000313" key="6">
    <source>
        <dbReference type="EMBL" id="KAK9682007.1"/>
    </source>
</evidence>
<gene>
    <name evidence="6" type="ORF">RND81_10G043500</name>
</gene>
<dbReference type="GO" id="GO:0006952">
    <property type="term" value="P:defense response"/>
    <property type="evidence" value="ECO:0007669"/>
    <property type="project" value="UniProtKB-KW"/>
</dbReference>
<dbReference type="InterPro" id="IPR042197">
    <property type="entry name" value="Apaf_helical"/>
</dbReference>
<keyword evidence="7" id="KW-1185">Reference proteome</keyword>
<evidence type="ECO:0000256" key="1">
    <source>
        <dbReference type="ARBA" id="ARBA00022614"/>
    </source>
</evidence>
<dbReference type="AlphaFoldDB" id="A0AAW1HY94"/>
<comment type="caution">
    <text evidence="6">The sequence shown here is derived from an EMBL/GenBank/DDBJ whole genome shotgun (WGS) entry which is preliminary data.</text>
</comment>